<evidence type="ECO:0000313" key="2">
    <source>
        <dbReference type="Proteomes" id="UP000318995"/>
    </source>
</evidence>
<accession>A0A5C5VSC0</accession>
<reference evidence="1 2" key="1">
    <citation type="submission" date="2019-02" db="EMBL/GenBank/DDBJ databases">
        <title>Deep-cultivation of Planctomycetes and their phenomic and genomic characterization uncovers novel biology.</title>
        <authorList>
            <person name="Wiegand S."/>
            <person name="Jogler M."/>
            <person name="Boedeker C."/>
            <person name="Pinto D."/>
            <person name="Vollmers J."/>
            <person name="Rivas-Marin E."/>
            <person name="Kohn T."/>
            <person name="Peeters S.H."/>
            <person name="Heuer A."/>
            <person name="Rast P."/>
            <person name="Oberbeckmann S."/>
            <person name="Bunk B."/>
            <person name="Jeske O."/>
            <person name="Meyerdierks A."/>
            <person name="Storesund J.E."/>
            <person name="Kallscheuer N."/>
            <person name="Luecker S."/>
            <person name="Lage O.M."/>
            <person name="Pohl T."/>
            <person name="Merkel B.J."/>
            <person name="Hornburger P."/>
            <person name="Mueller R.-W."/>
            <person name="Bruemmer F."/>
            <person name="Labrenz M."/>
            <person name="Spormann A.M."/>
            <person name="Op Den Camp H."/>
            <person name="Overmann J."/>
            <person name="Amann R."/>
            <person name="Jetten M.S.M."/>
            <person name="Mascher T."/>
            <person name="Medema M.H."/>
            <person name="Devos D.P."/>
            <person name="Kaster A.-K."/>
            <person name="Ovreas L."/>
            <person name="Rohde M."/>
            <person name="Galperin M.Y."/>
            <person name="Jogler C."/>
        </authorList>
    </citation>
    <scope>NUCLEOTIDE SEQUENCE [LARGE SCALE GENOMIC DNA]</scope>
    <source>
        <strain evidence="1 2">Pla111</strain>
    </source>
</reference>
<dbReference type="OrthoDB" id="9854270at2"/>
<proteinExistence type="predicted"/>
<organism evidence="1 2">
    <name type="scientific">Botrimarina hoheduenensis</name>
    <dbReference type="NCBI Taxonomy" id="2528000"/>
    <lineage>
        <taxon>Bacteria</taxon>
        <taxon>Pseudomonadati</taxon>
        <taxon>Planctomycetota</taxon>
        <taxon>Planctomycetia</taxon>
        <taxon>Pirellulales</taxon>
        <taxon>Lacipirellulaceae</taxon>
        <taxon>Botrimarina</taxon>
    </lineage>
</organism>
<dbReference type="AlphaFoldDB" id="A0A5C5VSC0"/>
<evidence type="ECO:0000313" key="1">
    <source>
        <dbReference type="EMBL" id="TWT41514.1"/>
    </source>
</evidence>
<dbReference type="Proteomes" id="UP000318995">
    <property type="component" value="Unassembled WGS sequence"/>
</dbReference>
<protein>
    <submittedName>
        <fullName evidence="1">Uncharacterized protein</fullName>
    </submittedName>
</protein>
<keyword evidence="2" id="KW-1185">Reference proteome</keyword>
<dbReference type="EMBL" id="SJPH01000008">
    <property type="protein sequence ID" value="TWT41514.1"/>
    <property type="molecule type" value="Genomic_DNA"/>
</dbReference>
<comment type="caution">
    <text evidence="1">The sequence shown here is derived from an EMBL/GenBank/DDBJ whole genome shotgun (WGS) entry which is preliminary data.</text>
</comment>
<dbReference type="RefSeq" id="WP_146575108.1">
    <property type="nucleotide sequence ID" value="NZ_SJPH01000008.1"/>
</dbReference>
<name>A0A5C5VSC0_9BACT</name>
<sequence>MKFPMTTSDGRRVRLASAYLEHFGGGHLEGNVASIADAVLLELPKRAAKLFGDHRGLYVEPLGLPEPLFAGLSDGPVELPVALFFCLLESDQLVAGGGDYPVEGSSVVAVLSAGSIYEPITDVIEGCLPAIDWRKHATDWWF</sequence>
<gene>
    <name evidence="1" type="ORF">Pla111_28900</name>
</gene>